<gene>
    <name evidence="1" type="ORF">LCGC14_0344400</name>
</gene>
<comment type="caution">
    <text evidence="1">The sequence shown here is derived from an EMBL/GenBank/DDBJ whole genome shotgun (WGS) entry which is preliminary data.</text>
</comment>
<dbReference type="EMBL" id="LAZR01000254">
    <property type="protein sequence ID" value="KKN78964.1"/>
    <property type="molecule type" value="Genomic_DNA"/>
</dbReference>
<dbReference type="AlphaFoldDB" id="A0A0F9TIA3"/>
<accession>A0A0F9TIA3</accession>
<proteinExistence type="predicted"/>
<evidence type="ECO:0000313" key="1">
    <source>
        <dbReference type="EMBL" id="KKN78964.1"/>
    </source>
</evidence>
<organism evidence="1">
    <name type="scientific">marine sediment metagenome</name>
    <dbReference type="NCBI Taxonomy" id="412755"/>
    <lineage>
        <taxon>unclassified sequences</taxon>
        <taxon>metagenomes</taxon>
        <taxon>ecological metagenomes</taxon>
    </lineage>
</organism>
<name>A0A0F9TIA3_9ZZZZ</name>
<protein>
    <submittedName>
        <fullName evidence="1">Uncharacterized protein</fullName>
    </submittedName>
</protein>
<sequence length="74" mass="8085">MQGLESVVERVNLRLAEFETLRDGNADLVLLDELAKVGIDQIELGEAYPTVDGWVWTACHLVQYGSGRLALIGG</sequence>
<reference evidence="1" key="1">
    <citation type="journal article" date="2015" name="Nature">
        <title>Complex archaea that bridge the gap between prokaryotes and eukaryotes.</title>
        <authorList>
            <person name="Spang A."/>
            <person name="Saw J.H."/>
            <person name="Jorgensen S.L."/>
            <person name="Zaremba-Niedzwiedzka K."/>
            <person name="Martijn J."/>
            <person name="Lind A.E."/>
            <person name="van Eijk R."/>
            <person name="Schleper C."/>
            <person name="Guy L."/>
            <person name="Ettema T.J."/>
        </authorList>
    </citation>
    <scope>NUCLEOTIDE SEQUENCE</scope>
</reference>